<dbReference type="Pfam" id="PF12146">
    <property type="entry name" value="Hydrolase_4"/>
    <property type="match status" value="1"/>
</dbReference>
<proteinExistence type="predicted"/>
<organism evidence="2 3">
    <name type="scientific">Caloramator proteoclasticus DSM 10124</name>
    <dbReference type="NCBI Taxonomy" id="1121262"/>
    <lineage>
        <taxon>Bacteria</taxon>
        <taxon>Bacillati</taxon>
        <taxon>Bacillota</taxon>
        <taxon>Clostridia</taxon>
        <taxon>Eubacteriales</taxon>
        <taxon>Clostridiaceae</taxon>
        <taxon>Caloramator</taxon>
    </lineage>
</organism>
<evidence type="ECO:0000313" key="2">
    <source>
        <dbReference type="EMBL" id="SHE61592.1"/>
    </source>
</evidence>
<dbReference type="InterPro" id="IPR051044">
    <property type="entry name" value="MAG_DAG_Lipase"/>
</dbReference>
<evidence type="ECO:0000259" key="1">
    <source>
        <dbReference type="Pfam" id="PF12146"/>
    </source>
</evidence>
<dbReference type="InterPro" id="IPR029058">
    <property type="entry name" value="AB_hydrolase_fold"/>
</dbReference>
<dbReference type="Gene3D" id="3.40.50.1820">
    <property type="entry name" value="alpha/beta hydrolase"/>
    <property type="match status" value="1"/>
</dbReference>
<keyword evidence="3" id="KW-1185">Reference proteome</keyword>
<dbReference type="Proteomes" id="UP000184423">
    <property type="component" value="Unassembled WGS sequence"/>
</dbReference>
<dbReference type="SUPFAM" id="SSF53474">
    <property type="entry name" value="alpha/beta-Hydrolases"/>
    <property type="match status" value="1"/>
</dbReference>
<feature type="domain" description="Serine aminopeptidase S33" evidence="1">
    <location>
        <begin position="29"/>
        <end position="291"/>
    </location>
</feature>
<evidence type="ECO:0000313" key="3">
    <source>
        <dbReference type="Proteomes" id="UP000184423"/>
    </source>
</evidence>
<accession>A0A1M4UY42</accession>
<gene>
    <name evidence="2" type="ORF">SAMN02746091_00768</name>
</gene>
<name>A0A1M4UY42_9CLOT</name>
<dbReference type="AlphaFoldDB" id="A0A1M4UY42"/>
<dbReference type="RefSeq" id="WP_073247987.1">
    <property type="nucleotide sequence ID" value="NZ_FQVG01000009.1"/>
</dbReference>
<reference evidence="3" key="1">
    <citation type="submission" date="2016-11" db="EMBL/GenBank/DDBJ databases">
        <authorList>
            <person name="Varghese N."/>
            <person name="Submissions S."/>
        </authorList>
    </citation>
    <scope>NUCLEOTIDE SEQUENCE [LARGE SCALE GENOMIC DNA]</scope>
    <source>
        <strain evidence="3">DSM 10124</strain>
    </source>
</reference>
<dbReference type="InterPro" id="IPR022742">
    <property type="entry name" value="Hydrolase_4"/>
</dbReference>
<dbReference type="PANTHER" id="PTHR11614">
    <property type="entry name" value="PHOSPHOLIPASE-RELATED"/>
    <property type="match status" value="1"/>
</dbReference>
<keyword evidence="2" id="KW-0378">Hydrolase</keyword>
<dbReference type="EMBL" id="FQVG01000009">
    <property type="protein sequence ID" value="SHE61592.1"/>
    <property type="molecule type" value="Genomic_DNA"/>
</dbReference>
<protein>
    <submittedName>
        <fullName evidence="2">Lysophospholipase, alpha-beta hydrolase superfamily</fullName>
    </submittedName>
</protein>
<sequence>MRIEEFTFKDKQNVEIYTYKWLPDEDKRIKGVIQIAHGMAETAARYERFAKFITNEGYVVYANDHRGHGKTAKCIENVGYIGRDGFYWMIEDMKQLNDIIKKEYANIPVYLMGHSMGSFLSQGYIQKYGDSIDGVILSGTAGKQGFLLEFGILIAKLEMKRKGERWQSNLLNKLSFGNYNKSFKPTKTNFDWLSSDEKEVEKYINDPFCGTVFTSSFFYDFLKGLKMIHQNCNMSKIPKDLPIYIFAGELDPVGNKCKSIIWLIERYKKLGIKDIEYKFYKNGRHEMLNEINRDEVMRDILIWLESHKNK</sequence>
<dbReference type="GO" id="GO:0016787">
    <property type="term" value="F:hydrolase activity"/>
    <property type="evidence" value="ECO:0007669"/>
    <property type="project" value="UniProtKB-KW"/>
</dbReference>